<evidence type="ECO:0000256" key="5">
    <source>
        <dbReference type="ARBA" id="ARBA00012462"/>
    </source>
</evidence>
<dbReference type="Pfam" id="PF09286">
    <property type="entry name" value="Pro-kuma_activ"/>
    <property type="match status" value="1"/>
</dbReference>
<gene>
    <name evidence="14" type="ORF">TARUN_9555</name>
</gene>
<dbReference type="InterPro" id="IPR050819">
    <property type="entry name" value="Tripeptidyl-peptidase_I"/>
</dbReference>
<evidence type="ECO:0000256" key="1">
    <source>
        <dbReference type="ARBA" id="ARBA00001910"/>
    </source>
</evidence>
<evidence type="ECO:0000256" key="3">
    <source>
        <dbReference type="ARBA" id="ARBA00002451"/>
    </source>
</evidence>
<comment type="caution">
    <text evidence="12">Lacks conserved residue(s) required for the propagation of feature annotation.</text>
</comment>
<reference evidence="14 15" key="1">
    <citation type="journal article" date="2018" name="PLoS Pathog.">
        <title>Evolution of structural diversity of trichothecenes, a family of toxins produced by plant pathogenic and entomopathogenic fungi.</title>
        <authorList>
            <person name="Proctor R.H."/>
            <person name="McCormick S.P."/>
            <person name="Kim H.S."/>
            <person name="Cardoza R.E."/>
            <person name="Stanley A.M."/>
            <person name="Lindo L."/>
            <person name="Kelly A."/>
            <person name="Brown D.W."/>
            <person name="Lee T."/>
            <person name="Vaughan M.M."/>
            <person name="Alexander N.J."/>
            <person name="Busman M."/>
            <person name="Gutierrez S."/>
        </authorList>
    </citation>
    <scope>NUCLEOTIDE SEQUENCE [LARGE SCALE GENOMIC DNA]</scope>
    <source>
        <strain evidence="14 15">IBT 40837</strain>
    </source>
</reference>
<evidence type="ECO:0000256" key="4">
    <source>
        <dbReference type="ARBA" id="ARBA00004239"/>
    </source>
</evidence>
<proteinExistence type="predicted"/>
<comment type="catalytic activity">
    <reaction evidence="1">
        <text>Release of an N-terminal tripeptide from a polypeptide.</text>
        <dbReference type="EC" id="3.4.14.10"/>
    </reaction>
</comment>
<evidence type="ECO:0000256" key="6">
    <source>
        <dbReference type="ARBA" id="ARBA00022670"/>
    </source>
</evidence>
<name>A0A395N9X0_TRIAR</name>
<dbReference type="GO" id="GO:0006508">
    <property type="term" value="P:proteolysis"/>
    <property type="evidence" value="ECO:0007669"/>
    <property type="project" value="UniProtKB-KW"/>
</dbReference>
<evidence type="ECO:0000256" key="12">
    <source>
        <dbReference type="PROSITE-ProRule" id="PRU01032"/>
    </source>
</evidence>
<dbReference type="Pfam" id="PF00082">
    <property type="entry name" value="Peptidase_S8"/>
    <property type="match status" value="1"/>
</dbReference>
<dbReference type="InterPro" id="IPR036852">
    <property type="entry name" value="Peptidase_S8/S53_dom_sf"/>
</dbReference>
<evidence type="ECO:0000256" key="7">
    <source>
        <dbReference type="ARBA" id="ARBA00022723"/>
    </source>
</evidence>
<keyword evidence="6 14" id="KW-0645">Protease</keyword>
<keyword evidence="9" id="KW-0720">Serine protease</keyword>
<dbReference type="GO" id="GO:0005576">
    <property type="term" value="C:extracellular region"/>
    <property type="evidence" value="ECO:0007669"/>
    <property type="project" value="UniProtKB-SubCell"/>
</dbReference>
<evidence type="ECO:0000313" key="14">
    <source>
        <dbReference type="EMBL" id="RFU72704.1"/>
    </source>
</evidence>
<comment type="function">
    <text evidence="3">Secreted tripeptidyl-peptidase which degrades proteins at acidic pHs and is involved in virulence.</text>
</comment>
<keyword evidence="11" id="KW-0865">Zymogen</keyword>
<evidence type="ECO:0000256" key="11">
    <source>
        <dbReference type="ARBA" id="ARBA00023145"/>
    </source>
</evidence>
<keyword evidence="15" id="KW-1185">Reference proteome</keyword>
<evidence type="ECO:0000256" key="10">
    <source>
        <dbReference type="ARBA" id="ARBA00022837"/>
    </source>
</evidence>
<dbReference type="InterPro" id="IPR015366">
    <property type="entry name" value="S53_propep"/>
</dbReference>
<evidence type="ECO:0000256" key="8">
    <source>
        <dbReference type="ARBA" id="ARBA00022801"/>
    </source>
</evidence>
<feature type="domain" description="Peptidase S53" evidence="13">
    <location>
        <begin position="146"/>
        <end position="521"/>
    </location>
</feature>
<dbReference type="GO" id="GO:0046872">
    <property type="term" value="F:metal ion binding"/>
    <property type="evidence" value="ECO:0007669"/>
    <property type="project" value="UniProtKB-KW"/>
</dbReference>
<dbReference type="OrthoDB" id="409122at2759"/>
<protein>
    <recommendedName>
        <fullName evidence="5">tripeptidyl-peptidase II</fullName>
        <ecNumber evidence="5">3.4.14.10</ecNumber>
    </recommendedName>
</protein>
<keyword evidence="7" id="KW-0479">Metal-binding</keyword>
<evidence type="ECO:0000259" key="13">
    <source>
        <dbReference type="PROSITE" id="PS51695"/>
    </source>
</evidence>
<evidence type="ECO:0000313" key="15">
    <source>
        <dbReference type="Proteomes" id="UP000266272"/>
    </source>
</evidence>
<dbReference type="CDD" id="cd11377">
    <property type="entry name" value="Pro-peptidase_S53"/>
    <property type="match status" value="1"/>
</dbReference>
<dbReference type="InterPro" id="IPR030400">
    <property type="entry name" value="Sedolisin_dom"/>
</dbReference>
<dbReference type="InterPro" id="IPR000209">
    <property type="entry name" value="Peptidase_S8/S53_dom"/>
</dbReference>
<dbReference type="SUPFAM" id="SSF54897">
    <property type="entry name" value="Protease propeptides/inhibitors"/>
    <property type="match status" value="1"/>
</dbReference>
<dbReference type="SMART" id="SM00944">
    <property type="entry name" value="Pro-kuma_activ"/>
    <property type="match status" value="1"/>
</dbReference>
<dbReference type="PANTHER" id="PTHR14218:SF19">
    <property type="entry name" value="SERINE PROTEASE AORO, PUTATIVE (AFU_ORTHOLOGUE AFUA_6G10250)-RELATED"/>
    <property type="match status" value="1"/>
</dbReference>
<evidence type="ECO:0000256" key="9">
    <source>
        <dbReference type="ARBA" id="ARBA00022825"/>
    </source>
</evidence>
<dbReference type="GO" id="GO:0008240">
    <property type="term" value="F:tripeptidyl-peptidase activity"/>
    <property type="evidence" value="ECO:0007669"/>
    <property type="project" value="UniProtKB-EC"/>
</dbReference>
<dbReference type="GO" id="GO:0004252">
    <property type="term" value="F:serine-type endopeptidase activity"/>
    <property type="evidence" value="ECO:0007669"/>
    <property type="project" value="InterPro"/>
</dbReference>
<evidence type="ECO:0000256" key="2">
    <source>
        <dbReference type="ARBA" id="ARBA00001913"/>
    </source>
</evidence>
<dbReference type="PROSITE" id="PS51695">
    <property type="entry name" value="SEDOLISIN"/>
    <property type="match status" value="1"/>
</dbReference>
<dbReference type="SUPFAM" id="SSF52743">
    <property type="entry name" value="Subtilisin-like"/>
    <property type="match status" value="1"/>
</dbReference>
<dbReference type="Gene3D" id="3.40.50.200">
    <property type="entry name" value="Peptidase S8/S53 domain"/>
    <property type="match status" value="1"/>
</dbReference>
<dbReference type="EMBL" id="PXOA01000797">
    <property type="protein sequence ID" value="RFU72704.1"/>
    <property type="molecule type" value="Genomic_DNA"/>
</dbReference>
<dbReference type="CDD" id="cd04056">
    <property type="entry name" value="Peptidases_S53"/>
    <property type="match status" value="1"/>
</dbReference>
<keyword evidence="8" id="KW-0378">Hydrolase</keyword>
<dbReference type="AlphaFoldDB" id="A0A395N9X0"/>
<dbReference type="STRING" id="490622.A0A395N9X0"/>
<dbReference type="EC" id="3.4.14.10" evidence="5"/>
<comment type="caution">
    <text evidence="14">The sequence shown here is derived from an EMBL/GenBank/DDBJ whole genome shotgun (WGS) entry which is preliminary data.</text>
</comment>
<organism evidence="14 15">
    <name type="scientific">Trichoderma arundinaceum</name>
    <dbReference type="NCBI Taxonomy" id="490622"/>
    <lineage>
        <taxon>Eukaryota</taxon>
        <taxon>Fungi</taxon>
        <taxon>Dikarya</taxon>
        <taxon>Ascomycota</taxon>
        <taxon>Pezizomycotina</taxon>
        <taxon>Sordariomycetes</taxon>
        <taxon>Hypocreomycetidae</taxon>
        <taxon>Hypocreales</taxon>
        <taxon>Hypocreaceae</taxon>
        <taxon>Trichoderma</taxon>
    </lineage>
</organism>
<comment type="subcellular location">
    <subcellularLocation>
        <location evidence="4">Secreted</location>
        <location evidence="4">Extracellular space</location>
    </subcellularLocation>
</comment>
<accession>A0A395N9X0</accession>
<sequence>MTFLHRSTPGSANYGKHMTSEEVINFFAPAQSSVDAVIDWLTSSGIERQRISQSVNKQWIQFDAAAEEAEDLLLADLYFWEDGAGSHRVIACIRLRQKKNVLKRKLKKREQKVSGLADGPHASNNIAYISAADDIPFVNSTTCSSFIIAHCVRVQYGIVNGTTAAPGNELGIFKDLNDHYSTADLDQFLQNAYPSLEIPAGTYSENRLVDGAIGSWEDLVAGVGPDFGTFLDAIDGSYCSYSAFNETGDCTDPACFDPYYPDTNYPAPIGYQGQLQCGVYKPTNVISISYGAIEDLLPNNYQYRQCNEYLKLGLQGVTVVISSGDSGVASRVGYIGSNEEPTVGTIFTPSLPQTCPYLLTVGDYQKDAVQAYFDTIESSLPFKSYDQIIVNGSFDNIRNVDQVYNHGGRGYPVVAAIGENQLIVYGGDYYTIGGTSLSAPLWASILTLINEKRIASGKSTLGFINPALYAHPEVITEGNNNGCSSPDESALWGFPAATGWDPVTGLGSPNFTALELVLVNL</sequence>
<keyword evidence="10" id="KW-0106">Calcium</keyword>
<dbReference type="Proteomes" id="UP000266272">
    <property type="component" value="Unassembled WGS sequence"/>
</dbReference>
<dbReference type="PANTHER" id="PTHR14218">
    <property type="entry name" value="PROTEASE S8 TRIPEPTIDYL PEPTIDASE I CLN2"/>
    <property type="match status" value="1"/>
</dbReference>
<comment type="cofactor">
    <cofactor evidence="2">
        <name>Ca(2+)</name>
        <dbReference type="ChEBI" id="CHEBI:29108"/>
    </cofactor>
</comment>